<evidence type="ECO:0000313" key="3">
    <source>
        <dbReference type="Proteomes" id="UP001311730"/>
    </source>
</evidence>
<protein>
    <recommendedName>
        <fullName evidence="4">Sugar-binding protein</fullName>
    </recommendedName>
</protein>
<proteinExistence type="predicted"/>
<evidence type="ECO:0000256" key="1">
    <source>
        <dbReference type="SAM" id="SignalP"/>
    </source>
</evidence>
<dbReference type="RefSeq" id="WP_323983044.1">
    <property type="nucleotide sequence ID" value="NZ_JAYKBW010000005.1"/>
</dbReference>
<sequence length="266" mass="31918">MNLKIYLLLLFPLFSLAACSEYPPFEKNDWGELELHGKVKTLKKTKYIYHYNKEEDVLKKIDTLVSIYHFNEKGFLVKKITDKGTSTYSFPKKGVIHRIFIPNDPTEETKNRLHFYNEKGDFTHTKDAITGELKGTTYEYIYDNQNRIIQETSYGTASIELPRERNSYSYDTNGNIETQKIYKWSLFNEEEDGWYLKWVWHHKYNNKRHPTVLETYNAKGENVLNARYEYRYDFNGNYTRKTCYICNVEANKEHLDEIEEREITYY</sequence>
<feature type="signal peptide" evidence="1">
    <location>
        <begin position="1"/>
        <end position="17"/>
    </location>
</feature>
<dbReference type="Proteomes" id="UP001311730">
    <property type="component" value="Unassembled WGS sequence"/>
</dbReference>
<accession>A0ABU5Z6W1</accession>
<dbReference type="EMBL" id="JAYKBW010000005">
    <property type="protein sequence ID" value="MEB3074696.1"/>
    <property type="molecule type" value="Genomic_DNA"/>
</dbReference>
<keyword evidence="1" id="KW-0732">Signal</keyword>
<comment type="caution">
    <text evidence="2">The sequence shown here is derived from an EMBL/GenBank/DDBJ whole genome shotgun (WGS) entry which is preliminary data.</text>
</comment>
<dbReference type="Gene3D" id="2.180.10.10">
    <property type="entry name" value="RHS repeat-associated core"/>
    <property type="match status" value="1"/>
</dbReference>
<name>A0ABU5Z6W1_9FLAO</name>
<evidence type="ECO:0000313" key="2">
    <source>
        <dbReference type="EMBL" id="MEB3074696.1"/>
    </source>
</evidence>
<reference evidence="2 3" key="1">
    <citation type="submission" date="2023-12" db="EMBL/GenBank/DDBJ databases">
        <title>Genomic sequences of Capnocytophaga and Parvimonas strains.</title>
        <authorList>
            <person name="Watt R.M."/>
            <person name="Wang M."/>
            <person name="Yang T."/>
            <person name="Tong W.M."/>
        </authorList>
    </citation>
    <scope>NUCLEOTIDE SEQUENCE [LARGE SCALE GENOMIC DNA]</scope>
    <source>
        <strain evidence="2 3">CCUG 13096</strain>
    </source>
</reference>
<gene>
    <name evidence="2" type="ORF">VJJ08_05205</name>
</gene>
<evidence type="ECO:0008006" key="4">
    <source>
        <dbReference type="Google" id="ProtNLM"/>
    </source>
</evidence>
<dbReference type="PROSITE" id="PS51257">
    <property type="entry name" value="PROKAR_LIPOPROTEIN"/>
    <property type="match status" value="1"/>
</dbReference>
<keyword evidence="3" id="KW-1185">Reference proteome</keyword>
<feature type="chain" id="PRO_5047023636" description="Sugar-binding protein" evidence="1">
    <location>
        <begin position="18"/>
        <end position="266"/>
    </location>
</feature>
<organism evidence="2 3">
    <name type="scientific">Capnocytophaga gingivalis</name>
    <dbReference type="NCBI Taxonomy" id="1017"/>
    <lineage>
        <taxon>Bacteria</taxon>
        <taxon>Pseudomonadati</taxon>
        <taxon>Bacteroidota</taxon>
        <taxon>Flavobacteriia</taxon>
        <taxon>Flavobacteriales</taxon>
        <taxon>Flavobacteriaceae</taxon>
        <taxon>Capnocytophaga</taxon>
    </lineage>
</organism>